<sequence length="193" mass="22347">MDSIFTINYTGTIPFFWHDAAINFFDAVDFLLESGLIEKDKIRIRFFTKVPDKIKKELAKNNNLKKVVIINDWVSHKESLKYQSESDLLLLLGGILEEHKKIDTGKIYEYLIAKKPILALDFEDSHSGKIIKKTNTGKVVLAGNKKEIAQTIQRYYDDFYGSGISYNPNNEEIQEYNYQSIAKKLNFLLEKLL</sequence>
<evidence type="ECO:0000313" key="1">
    <source>
        <dbReference type="EMBL" id="OGZ17777.1"/>
    </source>
</evidence>
<accession>A0A1G2DW27</accession>
<reference evidence="1 2" key="1">
    <citation type="journal article" date="2016" name="Nat. Commun.">
        <title>Thousands of microbial genomes shed light on interconnected biogeochemical processes in an aquifer system.</title>
        <authorList>
            <person name="Anantharaman K."/>
            <person name="Brown C.T."/>
            <person name="Hug L.A."/>
            <person name="Sharon I."/>
            <person name="Castelle C.J."/>
            <person name="Probst A.J."/>
            <person name="Thomas B.C."/>
            <person name="Singh A."/>
            <person name="Wilkins M.J."/>
            <person name="Karaoz U."/>
            <person name="Brodie E.L."/>
            <person name="Williams K.H."/>
            <person name="Hubbard S.S."/>
            <person name="Banfield J.F."/>
        </authorList>
    </citation>
    <scope>NUCLEOTIDE SEQUENCE [LARGE SCALE GENOMIC DNA]</scope>
</reference>
<comment type="caution">
    <text evidence="1">The sequence shown here is derived from an EMBL/GenBank/DDBJ whole genome shotgun (WGS) entry which is preliminary data.</text>
</comment>
<gene>
    <name evidence="1" type="ORF">A2V72_01915</name>
</gene>
<dbReference type="AlphaFoldDB" id="A0A1G2DW27"/>
<protein>
    <recommendedName>
        <fullName evidence="3">Glycosyl transferase family 1 domain-containing protein</fullName>
    </recommendedName>
</protein>
<dbReference type="SUPFAM" id="SSF53756">
    <property type="entry name" value="UDP-Glycosyltransferase/glycogen phosphorylase"/>
    <property type="match status" value="1"/>
</dbReference>
<evidence type="ECO:0000313" key="2">
    <source>
        <dbReference type="Proteomes" id="UP000178893"/>
    </source>
</evidence>
<dbReference type="EMBL" id="MHLW01000026">
    <property type="protein sequence ID" value="OGZ17777.1"/>
    <property type="molecule type" value="Genomic_DNA"/>
</dbReference>
<dbReference type="Proteomes" id="UP000178893">
    <property type="component" value="Unassembled WGS sequence"/>
</dbReference>
<organism evidence="1 2">
    <name type="scientific">Candidatus Nealsonbacteria bacterium RBG_13_37_56</name>
    <dbReference type="NCBI Taxonomy" id="1801661"/>
    <lineage>
        <taxon>Bacteria</taxon>
        <taxon>Candidatus Nealsoniibacteriota</taxon>
    </lineage>
</organism>
<proteinExistence type="predicted"/>
<dbReference type="Gene3D" id="3.40.50.2000">
    <property type="entry name" value="Glycogen Phosphorylase B"/>
    <property type="match status" value="1"/>
</dbReference>
<name>A0A1G2DW27_9BACT</name>
<evidence type="ECO:0008006" key="3">
    <source>
        <dbReference type="Google" id="ProtNLM"/>
    </source>
</evidence>